<dbReference type="EMBL" id="GDRN01055405">
    <property type="protein sequence ID" value="JAI65973.1"/>
    <property type="molecule type" value="Transcribed_RNA"/>
</dbReference>
<comment type="subcellular location">
    <subcellularLocation>
        <location evidence="1">Mitochondrion</location>
    </subcellularLocation>
</comment>
<evidence type="ECO:0008006" key="8">
    <source>
        <dbReference type="Google" id="ProtNLM"/>
    </source>
</evidence>
<proteinExistence type="inferred from homology"/>
<evidence type="ECO:0000256" key="3">
    <source>
        <dbReference type="ARBA" id="ARBA00022946"/>
    </source>
</evidence>
<evidence type="ECO:0000256" key="5">
    <source>
        <dbReference type="ARBA" id="ARBA00023128"/>
    </source>
</evidence>
<evidence type="ECO:0000256" key="1">
    <source>
        <dbReference type="ARBA" id="ARBA00004173"/>
    </source>
</evidence>
<dbReference type="GO" id="GO:0006412">
    <property type="term" value="P:translation"/>
    <property type="evidence" value="ECO:0007669"/>
    <property type="project" value="TreeGrafter"/>
</dbReference>
<comment type="similarity">
    <text evidence="2">Belongs to the mitochondrion-specific ribosomal protein mL41 family.</text>
</comment>
<organism evidence="7">
    <name type="scientific">Scylla olivacea</name>
    <name type="common">Orange mud crab</name>
    <name type="synonym">Cancer olivacea</name>
    <dbReference type="NCBI Taxonomy" id="85551"/>
    <lineage>
        <taxon>Eukaryota</taxon>
        <taxon>Metazoa</taxon>
        <taxon>Ecdysozoa</taxon>
        <taxon>Arthropoda</taxon>
        <taxon>Crustacea</taxon>
        <taxon>Multicrustacea</taxon>
        <taxon>Malacostraca</taxon>
        <taxon>Eumalacostraca</taxon>
        <taxon>Eucarida</taxon>
        <taxon>Decapoda</taxon>
        <taxon>Pleocyemata</taxon>
        <taxon>Brachyura</taxon>
        <taxon>Eubrachyura</taxon>
        <taxon>Portunoidea</taxon>
        <taxon>Portunidae</taxon>
        <taxon>Portuninae</taxon>
        <taxon>Scylla</taxon>
    </lineage>
</organism>
<accession>A0A0P4WBE0</accession>
<dbReference type="Pfam" id="PF09809">
    <property type="entry name" value="MRP-L27"/>
    <property type="match status" value="1"/>
</dbReference>
<evidence type="ECO:0000256" key="6">
    <source>
        <dbReference type="ARBA" id="ARBA00023274"/>
    </source>
</evidence>
<keyword evidence="6" id="KW-0687">Ribonucleoprotein</keyword>
<dbReference type="GO" id="GO:0003735">
    <property type="term" value="F:structural constituent of ribosome"/>
    <property type="evidence" value="ECO:0007669"/>
    <property type="project" value="InterPro"/>
</dbReference>
<keyword evidence="3" id="KW-0809">Transit peptide</keyword>
<evidence type="ECO:0000256" key="4">
    <source>
        <dbReference type="ARBA" id="ARBA00022980"/>
    </source>
</evidence>
<dbReference type="GO" id="GO:0005762">
    <property type="term" value="C:mitochondrial large ribosomal subunit"/>
    <property type="evidence" value="ECO:0007669"/>
    <property type="project" value="InterPro"/>
</dbReference>
<dbReference type="InterPro" id="IPR019189">
    <property type="entry name" value="Ribosomal_mL41"/>
</dbReference>
<keyword evidence="4" id="KW-0689">Ribosomal protein</keyword>
<evidence type="ECO:0000256" key="2">
    <source>
        <dbReference type="ARBA" id="ARBA00010152"/>
    </source>
</evidence>
<reference evidence="7" key="1">
    <citation type="submission" date="2015-09" db="EMBL/GenBank/DDBJ databases">
        <title>Scylla olivacea transcriptome.</title>
        <authorList>
            <person name="Ikhwanuddin M."/>
        </authorList>
    </citation>
    <scope>NUCLEOTIDE SEQUENCE</scope>
</reference>
<sequence>MAGSAATSIIQCRGISTSAVALGKRNFRKFMVYGKRGTRLFKKTSYQQLDPEIQKEFDRGVRPIGVTVGKKFHVVKEMIPELIVPNLDGFKLKPYVSYRTPDVIQSEFGPQDLFYAVYSEKIAEDFKNGKLDKNYNSLEPSDEEQLTAEEASNKALSIGADLLA</sequence>
<dbReference type="PANTHER" id="PTHR21338">
    <property type="entry name" value="MITOCHONDRIAL RIBOSOMAL PROTEIN L41"/>
    <property type="match status" value="1"/>
</dbReference>
<evidence type="ECO:0000313" key="7">
    <source>
        <dbReference type="EMBL" id="JAI65973.1"/>
    </source>
</evidence>
<dbReference type="PANTHER" id="PTHR21338:SF0">
    <property type="entry name" value="LARGE RIBOSOMAL SUBUNIT PROTEIN ML41"/>
    <property type="match status" value="1"/>
</dbReference>
<keyword evidence="5" id="KW-0496">Mitochondrion</keyword>
<dbReference type="AlphaFoldDB" id="A0A0P4WBE0"/>
<protein>
    <recommendedName>
        <fullName evidence="8">39S ribosomal protein L41, mitochondrial</fullName>
    </recommendedName>
</protein>
<name>A0A0P4WBE0_SCYOL</name>